<evidence type="ECO:0000256" key="1">
    <source>
        <dbReference type="SAM" id="MobiDB-lite"/>
    </source>
</evidence>
<reference evidence="2 3" key="1">
    <citation type="journal article" date="2019" name="Commun. Biol.">
        <title>The bagworm genome reveals a unique fibroin gene that provides high tensile strength.</title>
        <authorList>
            <person name="Kono N."/>
            <person name="Nakamura H."/>
            <person name="Ohtoshi R."/>
            <person name="Tomita M."/>
            <person name="Numata K."/>
            <person name="Arakawa K."/>
        </authorList>
    </citation>
    <scope>NUCLEOTIDE SEQUENCE [LARGE SCALE GENOMIC DNA]</scope>
</reference>
<dbReference type="Proteomes" id="UP000299102">
    <property type="component" value="Unassembled WGS sequence"/>
</dbReference>
<dbReference type="GO" id="GO:0003676">
    <property type="term" value="F:nucleic acid binding"/>
    <property type="evidence" value="ECO:0007669"/>
    <property type="project" value="InterPro"/>
</dbReference>
<evidence type="ECO:0008006" key="4">
    <source>
        <dbReference type="Google" id="ProtNLM"/>
    </source>
</evidence>
<sequence length="146" mass="16495">MSAHALVVRPIGGEGPTEGQRSERRRIYICGQGRTLDNKVEKYRWFRSFCNFTNCPPASVDISKRVVEISQKIELAGHPPYSPDLVPNDFYLLPDVKNKVCGQRFSGREEVVVAFKGGRPRLQTADTPDDHNERVRVTPNVPNDET</sequence>
<dbReference type="Gene3D" id="3.30.420.10">
    <property type="entry name" value="Ribonuclease H-like superfamily/Ribonuclease H"/>
    <property type="match status" value="1"/>
</dbReference>
<proteinExistence type="predicted"/>
<dbReference type="AlphaFoldDB" id="A0A4C1VTS2"/>
<dbReference type="OrthoDB" id="10017160at2759"/>
<evidence type="ECO:0000313" key="3">
    <source>
        <dbReference type="Proteomes" id="UP000299102"/>
    </source>
</evidence>
<accession>A0A4C1VTS2</accession>
<dbReference type="InterPro" id="IPR036397">
    <property type="entry name" value="RNaseH_sf"/>
</dbReference>
<protein>
    <recommendedName>
        <fullName evidence="4">Histone-lysine N-methyltransferase SETMAR</fullName>
    </recommendedName>
</protein>
<organism evidence="2 3">
    <name type="scientific">Eumeta variegata</name>
    <name type="common">Bagworm moth</name>
    <name type="synonym">Eumeta japonica</name>
    <dbReference type="NCBI Taxonomy" id="151549"/>
    <lineage>
        <taxon>Eukaryota</taxon>
        <taxon>Metazoa</taxon>
        <taxon>Ecdysozoa</taxon>
        <taxon>Arthropoda</taxon>
        <taxon>Hexapoda</taxon>
        <taxon>Insecta</taxon>
        <taxon>Pterygota</taxon>
        <taxon>Neoptera</taxon>
        <taxon>Endopterygota</taxon>
        <taxon>Lepidoptera</taxon>
        <taxon>Glossata</taxon>
        <taxon>Ditrysia</taxon>
        <taxon>Tineoidea</taxon>
        <taxon>Psychidae</taxon>
        <taxon>Oiketicinae</taxon>
        <taxon>Eumeta</taxon>
    </lineage>
</organism>
<keyword evidence="3" id="KW-1185">Reference proteome</keyword>
<gene>
    <name evidence="2" type="ORF">EVAR_33723_1</name>
</gene>
<name>A0A4C1VTS2_EUMVA</name>
<dbReference type="EMBL" id="BGZK01000405">
    <property type="protein sequence ID" value="GBP41732.1"/>
    <property type="molecule type" value="Genomic_DNA"/>
</dbReference>
<evidence type="ECO:0000313" key="2">
    <source>
        <dbReference type="EMBL" id="GBP41732.1"/>
    </source>
</evidence>
<feature type="region of interest" description="Disordered" evidence="1">
    <location>
        <begin position="119"/>
        <end position="146"/>
    </location>
</feature>
<comment type="caution">
    <text evidence="2">The sequence shown here is derived from an EMBL/GenBank/DDBJ whole genome shotgun (WGS) entry which is preliminary data.</text>
</comment>